<dbReference type="CDD" id="cd01577">
    <property type="entry name" value="IPMI_Swivel"/>
    <property type="match status" value="1"/>
</dbReference>
<evidence type="ECO:0000256" key="21">
    <source>
        <dbReference type="SAM" id="MobiDB-lite"/>
    </source>
</evidence>
<keyword evidence="8" id="KW-0813">Transport</keyword>
<dbReference type="Pfam" id="PF04290">
    <property type="entry name" value="DctQ"/>
    <property type="match status" value="1"/>
</dbReference>
<feature type="transmembrane region" description="Helical" evidence="22">
    <location>
        <begin position="1064"/>
        <end position="1085"/>
    </location>
</feature>
<dbReference type="SUPFAM" id="SSF52016">
    <property type="entry name" value="LeuD/IlvD-like"/>
    <property type="match status" value="1"/>
</dbReference>
<dbReference type="InterPro" id="IPR004431">
    <property type="entry name" value="3-IsopropMal_deHydase_ssu"/>
</dbReference>
<evidence type="ECO:0000313" key="27">
    <source>
        <dbReference type="Proteomes" id="UP001642464"/>
    </source>
</evidence>
<dbReference type="Pfam" id="PF00694">
    <property type="entry name" value="Aconitase_C"/>
    <property type="match status" value="1"/>
</dbReference>
<dbReference type="EC" id="4.2.1.33" evidence="6"/>
<evidence type="ECO:0000256" key="1">
    <source>
        <dbReference type="ARBA" id="ARBA00000491"/>
    </source>
</evidence>
<keyword evidence="15 22" id="KW-1133">Transmembrane helix</keyword>
<dbReference type="InterPro" id="IPR015928">
    <property type="entry name" value="Aconitase/3IPM_dehydase_swvl"/>
</dbReference>
<keyword evidence="20" id="KW-0100">Branched-chain amino acid biosynthesis</keyword>
<dbReference type="SUPFAM" id="SSF53732">
    <property type="entry name" value="Aconitase iron-sulfur domain"/>
    <property type="match status" value="1"/>
</dbReference>
<evidence type="ECO:0000256" key="20">
    <source>
        <dbReference type="ARBA" id="ARBA00023304"/>
    </source>
</evidence>
<evidence type="ECO:0000256" key="19">
    <source>
        <dbReference type="ARBA" id="ARBA00023239"/>
    </source>
</evidence>
<keyword evidence="27" id="KW-1185">Reference proteome</keyword>
<dbReference type="InterPro" id="IPR038404">
    <property type="entry name" value="TRAP_DctP_sf"/>
</dbReference>
<feature type="domain" description="Aconitase/3-isopropylmalate dehydratase large subunit alpha/beta/alpha" evidence="23">
    <location>
        <begin position="148"/>
        <end position="405"/>
    </location>
</feature>
<dbReference type="PROSITE" id="PS00450">
    <property type="entry name" value="ACONITASE_1"/>
    <property type="match status" value="1"/>
</dbReference>
<keyword evidence="13" id="KW-0479">Metal-binding</keyword>
<evidence type="ECO:0000313" key="26">
    <source>
        <dbReference type="EMBL" id="CAK8988974.1"/>
    </source>
</evidence>
<dbReference type="Pfam" id="PF00330">
    <property type="entry name" value="Aconitase"/>
    <property type="match status" value="1"/>
</dbReference>
<evidence type="ECO:0000256" key="16">
    <source>
        <dbReference type="ARBA" id="ARBA00023004"/>
    </source>
</evidence>
<keyword evidence="18 22" id="KW-0472">Membrane</keyword>
<dbReference type="InterPro" id="IPR018389">
    <property type="entry name" value="DctP_fam"/>
</dbReference>
<dbReference type="Gene3D" id="3.40.190.170">
    <property type="entry name" value="Bacterial extracellular solute-binding protein, family 7"/>
    <property type="match status" value="1"/>
</dbReference>
<dbReference type="NCBIfam" id="NF002458">
    <property type="entry name" value="PRK01641.1"/>
    <property type="match status" value="1"/>
</dbReference>
<evidence type="ECO:0000259" key="25">
    <source>
        <dbReference type="Pfam" id="PF04290"/>
    </source>
</evidence>
<organism evidence="26 27">
    <name type="scientific">Durusdinium trenchii</name>
    <dbReference type="NCBI Taxonomy" id="1381693"/>
    <lineage>
        <taxon>Eukaryota</taxon>
        <taxon>Sar</taxon>
        <taxon>Alveolata</taxon>
        <taxon>Dinophyceae</taxon>
        <taxon>Suessiales</taxon>
        <taxon>Symbiodiniaceae</taxon>
        <taxon>Durusdinium</taxon>
    </lineage>
</organism>
<feature type="transmembrane region" description="Helical" evidence="22">
    <location>
        <begin position="946"/>
        <end position="967"/>
    </location>
</feature>
<keyword evidence="7" id="KW-0432">Leucine biosynthesis</keyword>
<feature type="transmembrane region" description="Helical" evidence="22">
    <location>
        <begin position="1024"/>
        <end position="1044"/>
    </location>
</feature>
<evidence type="ECO:0000256" key="10">
    <source>
        <dbReference type="ARBA" id="ARBA00022485"/>
    </source>
</evidence>
<dbReference type="InterPro" id="IPR050067">
    <property type="entry name" value="IPM_dehydratase_rel_enz"/>
</dbReference>
<dbReference type="InterPro" id="IPR055348">
    <property type="entry name" value="DctQ"/>
</dbReference>
<dbReference type="InterPro" id="IPR001030">
    <property type="entry name" value="Acoase/IPM_deHydtase_lsu_aba"/>
</dbReference>
<feature type="domain" description="Aconitase A/isopropylmalate dehydratase small subunit swivel" evidence="24">
    <location>
        <begin position="419"/>
        <end position="536"/>
    </location>
</feature>
<sequence length="1103" mass="120457">MTAPRTLLDKLWSAHEIGRRDDGTSLLWVDRHLVHEGSHHAFSKLAARGVPVAEPGLTFAVVDHYAPTRGRDRIADPQIKYMVETLRKNAHKHSLRLFDLKDPGQGIVHVIGPEQGLTLPGLLVNCGDSHTSTHGAFGALAFGIGATEDIALNWIARLGADGAQGHALEYAGSTVRALSMEGRMTLCNLSIEGGARFGLVAPDETTFAYVEGRPYAPAGPDWKAALNHWAELTTDETATFDKDVLLNAEDIAPTVTWGTSPEQAIPVTAAIPDPNQLANGKAQGARDALDYMRLSAGRPIEGTPVDQVFIGSCTNGRIEDLRHAAAVLSGRKAKVSGLVSPGSALVKAQAEEEGLDRIFVDAGLEWAAAGCSMCVGMNGDLVAPGKRCASSTNRNFRGRQGHDHRCSPSVGRAHGMSGWSQHQGHAIALPIHNVDTDQLIPSRFMSTPRSEGYGRFLLHDLRRDADGDTHPDFPLNRHAHASVLVTGRNFGSGSSREAAVYALVDAGVRAVFAPSFGDIFAGNAINNGLLPARISEEDMSLLFQALAGAALAAEVCLENSHIQIGDLRIGFDLDPGWRTKLINGWDDIDLTLAHRADIERHKEDLIRRAPWAEDTLTAVHAFPETLIYTKSFLSFVDKVNEAGKGVVQIDVRGGPEAIGMFQQPDAVRDGIVDMVYTPGSFYGGALPEKDAMVASNLTAVETRENGGIELIDQIHQEKMGLKYLGWFDSGVCYNLWTRNEPTFDENGNLEVEGLKLRGNNVYNAFFTNYLGAQVIDLPTGEVYSALQRGVVDATGWTQIGLIDLKWNEFLNYRIEPCFFSTDLGVIVNLEKWNSLSDESKKIIQDVAIQHEKDSVAALRAKRDEDFAALDAAGMTVVSLEGEAKANYLAAAREKTWERMKGLMAEQPGGTDNYDKLIELFYDLNAGLILPIRGVCMTVVSRFYKFLIDAMAVVAGATLVWLMVSVVTSVLMRNLGLQPFAWLFTSSEYGLLYMTMLGAPWLVREKGHVHIELVTSALPEGPRRIVSRLVALACVLVCVILAWQGLELFLKNIERGDYDTRAYYYPRWLLTITFPLCFGLMAAEFMRFVVGSDLMHTGEAGIHE</sequence>
<evidence type="ECO:0000256" key="6">
    <source>
        <dbReference type="ARBA" id="ARBA00011998"/>
    </source>
</evidence>
<dbReference type="PANTHER" id="PTHR43822">
    <property type="entry name" value="HOMOACONITASE, MITOCHONDRIAL-RELATED"/>
    <property type="match status" value="1"/>
</dbReference>
<dbReference type="PRINTS" id="PR00415">
    <property type="entry name" value="ACONITASE"/>
</dbReference>
<evidence type="ECO:0000256" key="2">
    <source>
        <dbReference type="ARBA" id="ARBA00001966"/>
    </source>
</evidence>
<keyword evidence="12 22" id="KW-0812">Transmembrane</keyword>
<dbReference type="Gene3D" id="3.30.499.10">
    <property type="entry name" value="Aconitase, domain 3"/>
    <property type="match status" value="3"/>
</dbReference>
<dbReference type="InterPro" id="IPR033940">
    <property type="entry name" value="IPMI_Swivel"/>
</dbReference>
<protein>
    <recommendedName>
        <fullName evidence="6">3-isopropylmalate dehydratase</fullName>
        <ecNumber evidence="6">4.2.1.33</ecNumber>
    </recommendedName>
</protein>
<keyword evidence="17" id="KW-0411">Iron-sulfur</keyword>
<dbReference type="GO" id="GO:0016853">
    <property type="term" value="F:isomerase activity"/>
    <property type="evidence" value="ECO:0007669"/>
    <property type="project" value="UniProtKB-KW"/>
</dbReference>
<comment type="subcellular location">
    <subcellularLocation>
        <location evidence="4">Cell membrane</location>
        <topology evidence="4">Multi-pass membrane protein</topology>
    </subcellularLocation>
</comment>
<dbReference type="InterPro" id="IPR015931">
    <property type="entry name" value="Acnase/IPM_dHydase_lsu_aba_1/3"/>
</dbReference>
<keyword evidence="11" id="KW-0028">Amino-acid biosynthesis</keyword>
<evidence type="ECO:0000256" key="11">
    <source>
        <dbReference type="ARBA" id="ARBA00022605"/>
    </source>
</evidence>
<proteinExistence type="predicted"/>
<dbReference type="Gene3D" id="3.20.19.10">
    <property type="entry name" value="Aconitase, domain 4"/>
    <property type="match status" value="1"/>
</dbReference>
<comment type="pathway">
    <text evidence="5">Amino-acid biosynthesis; L-leucine biosynthesis; L-leucine from 3-methyl-2-oxobutanoate: step 2/4.</text>
</comment>
<accession>A0ABP0HI05</accession>
<evidence type="ECO:0000256" key="8">
    <source>
        <dbReference type="ARBA" id="ARBA00022448"/>
    </source>
</evidence>
<name>A0ABP0HI05_9DINO</name>
<dbReference type="Pfam" id="PF03480">
    <property type="entry name" value="DctP"/>
    <property type="match status" value="1"/>
</dbReference>
<gene>
    <name evidence="26" type="ORF">SCF082_LOCUS1615</name>
</gene>
<evidence type="ECO:0000256" key="18">
    <source>
        <dbReference type="ARBA" id="ARBA00023136"/>
    </source>
</evidence>
<dbReference type="CDD" id="cd13667">
    <property type="entry name" value="PBP2_TRAP_DctP1"/>
    <property type="match status" value="1"/>
</dbReference>
<keyword evidence="10" id="KW-0004">4Fe-4S</keyword>
<feature type="region of interest" description="Disordered" evidence="21">
    <location>
        <begin position="393"/>
        <end position="417"/>
    </location>
</feature>
<dbReference type="Proteomes" id="UP001642464">
    <property type="component" value="Unassembled WGS sequence"/>
</dbReference>
<comment type="caution">
    <text evidence="26">The sequence shown here is derived from an EMBL/GenBank/DDBJ whole genome shotgun (WGS) entry which is preliminary data.</text>
</comment>
<feature type="transmembrane region" description="Helical" evidence="22">
    <location>
        <begin position="979"/>
        <end position="1003"/>
    </location>
</feature>
<evidence type="ECO:0000259" key="23">
    <source>
        <dbReference type="Pfam" id="PF00330"/>
    </source>
</evidence>
<evidence type="ECO:0000256" key="22">
    <source>
        <dbReference type="SAM" id="Phobius"/>
    </source>
</evidence>
<keyword evidence="9" id="KW-1003">Cell membrane</keyword>
<evidence type="ECO:0000256" key="14">
    <source>
        <dbReference type="ARBA" id="ARBA00022729"/>
    </source>
</evidence>
<dbReference type="InterPro" id="IPR036008">
    <property type="entry name" value="Aconitase_4Fe-4S_dom"/>
</dbReference>
<evidence type="ECO:0000259" key="24">
    <source>
        <dbReference type="Pfam" id="PF00694"/>
    </source>
</evidence>
<evidence type="ECO:0000256" key="15">
    <source>
        <dbReference type="ARBA" id="ARBA00022989"/>
    </source>
</evidence>
<comment type="cofactor">
    <cofactor evidence="2">
        <name>[4Fe-4S] cluster</name>
        <dbReference type="ChEBI" id="CHEBI:49883"/>
    </cofactor>
</comment>
<keyword evidence="26" id="KW-0413">Isomerase</keyword>
<keyword evidence="16" id="KW-0408">Iron</keyword>
<evidence type="ECO:0000256" key="12">
    <source>
        <dbReference type="ARBA" id="ARBA00022692"/>
    </source>
</evidence>
<keyword evidence="14" id="KW-0732">Signal</keyword>
<dbReference type="EMBL" id="CAXAMM010000792">
    <property type="protein sequence ID" value="CAK8988974.1"/>
    <property type="molecule type" value="Genomic_DNA"/>
</dbReference>
<feature type="domain" description="Tripartite ATP-independent periplasmic transporters DctQ component" evidence="25">
    <location>
        <begin position="961"/>
        <end position="1088"/>
    </location>
</feature>
<evidence type="ECO:0000256" key="5">
    <source>
        <dbReference type="ARBA" id="ARBA00004729"/>
    </source>
</evidence>
<evidence type="ECO:0000256" key="7">
    <source>
        <dbReference type="ARBA" id="ARBA00022430"/>
    </source>
</evidence>
<comment type="function">
    <text evidence="3">Catalyzes the isomerization between 2-isopropylmalate and 3-isopropylmalate, via the formation of 2-isopropylmaleate.</text>
</comment>
<evidence type="ECO:0000256" key="3">
    <source>
        <dbReference type="ARBA" id="ARBA00002695"/>
    </source>
</evidence>
<dbReference type="PANTHER" id="PTHR43822:SF9">
    <property type="entry name" value="3-ISOPROPYLMALATE DEHYDRATASE"/>
    <property type="match status" value="1"/>
</dbReference>
<comment type="catalytic activity">
    <reaction evidence="1">
        <text>(2R,3S)-3-isopropylmalate = (2S)-2-isopropylmalate</text>
        <dbReference type="Rhea" id="RHEA:32287"/>
        <dbReference type="ChEBI" id="CHEBI:1178"/>
        <dbReference type="ChEBI" id="CHEBI:35121"/>
        <dbReference type="EC" id="4.2.1.33"/>
    </reaction>
</comment>
<evidence type="ECO:0000256" key="9">
    <source>
        <dbReference type="ARBA" id="ARBA00022475"/>
    </source>
</evidence>
<evidence type="ECO:0000256" key="17">
    <source>
        <dbReference type="ARBA" id="ARBA00023014"/>
    </source>
</evidence>
<dbReference type="PROSITE" id="PS01244">
    <property type="entry name" value="ACONITASE_2"/>
    <property type="match status" value="1"/>
</dbReference>
<dbReference type="InterPro" id="IPR018136">
    <property type="entry name" value="Aconitase_4Fe-4S_BS"/>
</dbReference>
<reference evidence="26 27" key="1">
    <citation type="submission" date="2024-02" db="EMBL/GenBank/DDBJ databases">
        <authorList>
            <person name="Chen Y."/>
            <person name="Shah S."/>
            <person name="Dougan E. K."/>
            <person name="Thang M."/>
            <person name="Chan C."/>
        </authorList>
    </citation>
    <scope>NUCLEOTIDE SEQUENCE [LARGE SCALE GENOMIC DNA]</scope>
</reference>
<evidence type="ECO:0000256" key="13">
    <source>
        <dbReference type="ARBA" id="ARBA00022723"/>
    </source>
</evidence>
<dbReference type="InterPro" id="IPR000573">
    <property type="entry name" value="AconitaseA/IPMdHydase_ssu_swvl"/>
</dbReference>
<dbReference type="NCBIfam" id="NF037995">
    <property type="entry name" value="TRAP_S1"/>
    <property type="match status" value="1"/>
</dbReference>
<dbReference type="NCBIfam" id="TIGR00171">
    <property type="entry name" value="leuD"/>
    <property type="match status" value="1"/>
</dbReference>
<keyword evidence="19" id="KW-0456">Lyase</keyword>
<evidence type="ECO:0000256" key="4">
    <source>
        <dbReference type="ARBA" id="ARBA00004651"/>
    </source>
</evidence>